<accession>A0ABY7DBB4</accession>
<keyword evidence="8" id="KW-0206">Cytoskeleton</keyword>
<feature type="region of interest" description="Disordered" evidence="13">
    <location>
        <begin position="326"/>
        <end position="351"/>
    </location>
</feature>
<evidence type="ECO:0000256" key="2">
    <source>
        <dbReference type="ARBA" id="ARBA00004236"/>
    </source>
</evidence>
<evidence type="ECO:0000256" key="12">
    <source>
        <dbReference type="ARBA" id="ARBA00039249"/>
    </source>
</evidence>
<dbReference type="Gene3D" id="1.20.890.10">
    <property type="entry name" value="cAMP-dependent protein kinase regulatory subunit, dimerization-anchoring domain"/>
    <property type="match status" value="1"/>
</dbReference>
<evidence type="ECO:0000256" key="1">
    <source>
        <dbReference type="ARBA" id="ARBA00004123"/>
    </source>
</evidence>
<evidence type="ECO:0000256" key="5">
    <source>
        <dbReference type="ARBA" id="ARBA00022490"/>
    </source>
</evidence>
<dbReference type="PANTHER" id="PTHR15505:SF3">
    <property type="entry name" value="CILIOGENESIS-ASSOCIATED TTC17-INTERACTING PROTEIN"/>
    <property type="match status" value="1"/>
</dbReference>
<feature type="compositionally biased region" description="Polar residues" evidence="13">
    <location>
        <begin position="326"/>
        <end position="343"/>
    </location>
</feature>
<evidence type="ECO:0000256" key="7">
    <source>
        <dbReference type="ARBA" id="ARBA00023136"/>
    </source>
</evidence>
<dbReference type="Pfam" id="PF21772">
    <property type="entry name" value="CATIP_N"/>
    <property type="match status" value="1"/>
</dbReference>
<evidence type="ECO:0000256" key="3">
    <source>
        <dbReference type="ARBA" id="ARBA00004245"/>
    </source>
</evidence>
<reference evidence="15" key="1">
    <citation type="submission" date="2022-11" db="EMBL/GenBank/DDBJ databases">
        <title>Centuries of genome instability and evolution in soft-shell clam transmissible cancer (bioRxiv).</title>
        <authorList>
            <person name="Hart S.F.M."/>
            <person name="Yonemitsu M.A."/>
            <person name="Giersch R.M."/>
            <person name="Beal B.F."/>
            <person name="Arriagada G."/>
            <person name="Davis B.W."/>
            <person name="Ostrander E.A."/>
            <person name="Goff S.P."/>
            <person name="Metzger M.J."/>
        </authorList>
    </citation>
    <scope>NUCLEOTIDE SEQUENCE</scope>
    <source>
        <strain evidence="15">MELC-2E11</strain>
        <tissue evidence="15">Siphon/mantle</tissue>
    </source>
</reference>
<evidence type="ECO:0000256" key="13">
    <source>
        <dbReference type="SAM" id="MobiDB-lite"/>
    </source>
</evidence>
<name>A0ABY7DBB4_MYAAR</name>
<keyword evidence="4" id="KW-1003">Cell membrane</keyword>
<evidence type="ECO:0000256" key="11">
    <source>
        <dbReference type="ARBA" id="ARBA00037938"/>
    </source>
</evidence>
<feature type="domain" description="Ciliogenesis-associated TTC17-interacting protein N-terminal" evidence="14">
    <location>
        <begin position="44"/>
        <end position="268"/>
    </location>
</feature>
<gene>
    <name evidence="15" type="ORF">MAR_007428</name>
</gene>
<dbReference type="InterPro" id="IPR047501">
    <property type="entry name" value="DD_CATIP"/>
</dbReference>
<protein>
    <recommendedName>
        <fullName evidence="12">Ciliogenesis-associated TTC17-interacting protein</fullName>
    </recommendedName>
</protein>
<comment type="similarity">
    <text evidence="11">Belongs to the CATIP family.</text>
</comment>
<comment type="subcellular location">
    <subcellularLocation>
        <location evidence="2">Cell membrane</location>
    </subcellularLocation>
    <subcellularLocation>
        <location evidence="3">Cytoplasm</location>
        <location evidence="3">Cytoskeleton</location>
    </subcellularLocation>
    <subcellularLocation>
        <location evidence="1">Nucleus</location>
    </subcellularLocation>
</comment>
<dbReference type="PANTHER" id="PTHR15505">
    <property type="entry name" value="RIIA DOMAIN-CONTAINING PROTEIN 1"/>
    <property type="match status" value="1"/>
</dbReference>
<keyword evidence="6" id="KW-0970">Cilium biogenesis/degradation</keyword>
<dbReference type="CDD" id="cd22973">
    <property type="entry name" value="DD_CATIP"/>
    <property type="match status" value="1"/>
</dbReference>
<evidence type="ECO:0000259" key="14">
    <source>
        <dbReference type="Pfam" id="PF21772"/>
    </source>
</evidence>
<keyword evidence="7" id="KW-0472">Membrane</keyword>
<dbReference type="SUPFAM" id="SSF47391">
    <property type="entry name" value="Dimerization-anchoring domain of cAMP-dependent PK regulatory subunit"/>
    <property type="match status" value="1"/>
</dbReference>
<evidence type="ECO:0000313" key="15">
    <source>
        <dbReference type="EMBL" id="WAQ94957.1"/>
    </source>
</evidence>
<evidence type="ECO:0000256" key="8">
    <source>
        <dbReference type="ARBA" id="ARBA00023212"/>
    </source>
</evidence>
<dbReference type="EMBL" id="CP111012">
    <property type="protein sequence ID" value="WAQ94957.1"/>
    <property type="molecule type" value="Genomic_DNA"/>
</dbReference>
<keyword evidence="9" id="KW-0539">Nucleus</keyword>
<sequence>MEVGLVPGMLMIPNYFKSVFDSSGISGEQLAPPADVTPPSAAPEAVNFLESIVPEVDYKYLLFEDHLVTTSDTGKELGEFKVTVEPAKHKGIECFLVHANSHGAIDGVPCGTSITAYIGNNLETLDQQHHEYVKLENCPLDRKTFIVRQEDGDYVVNRVITQGEDIQRSSKTVKTDVMKGFISEGSNLMLHRLFIEKGIPDSLQLISFDSDTNLCPAIYRRLEERTQTVENTELKVYGIERTINSSIDLPTTWQSYFMKDGHLTSRVQEELKADHAKYMRHHPELKALLADFMQFLLLRKPDDVIAFSADYFAAFSTSMPSPSPYLASQSVTPFPNSRTNTKIDQLRAPTR</sequence>
<evidence type="ECO:0000313" key="16">
    <source>
        <dbReference type="Proteomes" id="UP001164746"/>
    </source>
</evidence>
<evidence type="ECO:0000256" key="10">
    <source>
        <dbReference type="ARBA" id="ARBA00037538"/>
    </source>
</evidence>
<proteinExistence type="inferred from homology"/>
<keyword evidence="16" id="KW-1185">Reference proteome</keyword>
<organism evidence="15 16">
    <name type="scientific">Mya arenaria</name>
    <name type="common">Soft-shell clam</name>
    <dbReference type="NCBI Taxonomy" id="6604"/>
    <lineage>
        <taxon>Eukaryota</taxon>
        <taxon>Metazoa</taxon>
        <taxon>Spiralia</taxon>
        <taxon>Lophotrochozoa</taxon>
        <taxon>Mollusca</taxon>
        <taxon>Bivalvia</taxon>
        <taxon>Autobranchia</taxon>
        <taxon>Heteroconchia</taxon>
        <taxon>Euheterodonta</taxon>
        <taxon>Imparidentia</taxon>
        <taxon>Neoheterodontei</taxon>
        <taxon>Myida</taxon>
        <taxon>Myoidea</taxon>
        <taxon>Myidae</taxon>
        <taxon>Mya</taxon>
    </lineage>
</organism>
<evidence type="ECO:0000256" key="4">
    <source>
        <dbReference type="ARBA" id="ARBA00022475"/>
    </source>
</evidence>
<comment type="function">
    <text evidence="10">Plays a role in primary ciliogenesis by modulating actin polymerization.</text>
</comment>
<keyword evidence="5" id="KW-0963">Cytoplasm</keyword>
<dbReference type="Proteomes" id="UP001164746">
    <property type="component" value="Chromosome 1"/>
</dbReference>
<evidence type="ECO:0000256" key="9">
    <source>
        <dbReference type="ARBA" id="ARBA00023242"/>
    </source>
</evidence>
<dbReference type="InterPro" id="IPR048777">
    <property type="entry name" value="CATIP_N"/>
</dbReference>
<evidence type="ECO:0000256" key="6">
    <source>
        <dbReference type="ARBA" id="ARBA00022794"/>
    </source>
</evidence>